<proteinExistence type="predicted"/>
<feature type="compositionally biased region" description="Basic and acidic residues" evidence="1">
    <location>
        <begin position="121"/>
        <end position="138"/>
    </location>
</feature>
<feature type="compositionally biased region" description="Low complexity" evidence="1">
    <location>
        <begin position="140"/>
        <end position="150"/>
    </location>
</feature>
<keyword evidence="3" id="KW-1185">Reference proteome</keyword>
<dbReference type="Proteomes" id="UP000831290">
    <property type="component" value="Chromosome"/>
</dbReference>
<feature type="region of interest" description="Disordered" evidence="1">
    <location>
        <begin position="43"/>
        <end position="150"/>
    </location>
</feature>
<dbReference type="AlphaFoldDB" id="A0A9E7CZC4"/>
<sequence length="150" mass="17314">MANRNSEESAPRRVPGITWLLKGIAWLLKGVTALFAQLRELRQRRQEQAREREQAREKKQKEVSEQELEESLEQMIQMLYPTAKPKRKLESAPTPTPTKDEIQQTTKGLIEQLKRMMPSNKDTKGKDPANSKTEEKKKSINSPSRRSSKS</sequence>
<feature type="compositionally biased region" description="Basic and acidic residues" evidence="1">
    <location>
        <begin position="43"/>
        <end position="64"/>
    </location>
</feature>
<gene>
    <name evidence="2" type="ORF">MQE35_17020</name>
</gene>
<name>A0A9E7CZC4_9FLAO</name>
<organism evidence="2 3">
    <name type="scientific">Abyssalbus ytuae</name>
    <dbReference type="NCBI Taxonomy" id="2926907"/>
    <lineage>
        <taxon>Bacteria</taxon>
        <taxon>Pseudomonadati</taxon>
        <taxon>Bacteroidota</taxon>
        <taxon>Flavobacteriia</taxon>
        <taxon>Flavobacteriales</taxon>
        <taxon>Flavobacteriaceae</taxon>
        <taxon>Abyssalbus</taxon>
    </lineage>
</organism>
<evidence type="ECO:0000256" key="1">
    <source>
        <dbReference type="SAM" id="MobiDB-lite"/>
    </source>
</evidence>
<protein>
    <submittedName>
        <fullName evidence="2">Uncharacterized protein</fullName>
    </submittedName>
</protein>
<reference evidence="2" key="1">
    <citation type="submission" date="2022-03" db="EMBL/GenBank/DDBJ databases">
        <title>Description of Abyssus ytuae gen. nov., sp. nov., a novel member of the family Flavobacteriaceae isolated from the sediment of Mariana Trench.</title>
        <authorList>
            <person name="Zhang J."/>
            <person name="Xu X."/>
        </authorList>
    </citation>
    <scope>NUCLEOTIDE SEQUENCE</scope>
    <source>
        <strain evidence="2">MT3330</strain>
    </source>
</reference>
<evidence type="ECO:0000313" key="3">
    <source>
        <dbReference type="Proteomes" id="UP000831290"/>
    </source>
</evidence>
<dbReference type="EMBL" id="CP094358">
    <property type="protein sequence ID" value="UOB17425.1"/>
    <property type="molecule type" value="Genomic_DNA"/>
</dbReference>
<dbReference type="RefSeq" id="WP_255842870.1">
    <property type="nucleotide sequence ID" value="NZ_CP094358.1"/>
</dbReference>
<evidence type="ECO:0000313" key="2">
    <source>
        <dbReference type="EMBL" id="UOB17425.1"/>
    </source>
</evidence>
<accession>A0A9E7CZC4</accession>
<dbReference type="KEGG" id="fbm:MQE35_17020"/>